<evidence type="ECO:0000313" key="2">
    <source>
        <dbReference type="EMBL" id="GLR16699.1"/>
    </source>
</evidence>
<gene>
    <name evidence="2" type="ORF">GCM10007940_13140</name>
</gene>
<dbReference type="RefSeq" id="WP_235291111.1">
    <property type="nucleotide sequence ID" value="NZ_BSOH01000007.1"/>
</dbReference>
<accession>A0AA37SNE3</accession>
<dbReference type="InterPro" id="IPR017853">
    <property type="entry name" value="GH"/>
</dbReference>
<feature type="transmembrane region" description="Helical" evidence="1">
    <location>
        <begin position="420"/>
        <end position="441"/>
    </location>
</feature>
<sequence length="515" mass="59966">MLAAIPMESIQSQTVMDRVSKRFLKKNRVKKYGKRLVNMGKDPDLIDMAVRNEFEVIGFEPSWMIESGAFDDHYFNLLTTLVVGEYDINPTTGDTRSRSSYRSQFDKLRRDKTAKQEFNIIQKADFHNPTINVLMHMTYYGDYGRQAKQREYAGLLLKEGEVRKTLKDSIQSYFLELENDYGIPERRSGIVLDLQLENSFYNEDFVDFISFLRTELGDDHLIYLKIPAKVRKDALIPFDIINQIEPFVDRFIVQGYGFEKYSRTYSPLVIFDPESSYSIDGTIANYMVPGFEKIIPEKFIVELPWYGVIFKQDQDGNFLLKEGSPYITLDDFNKDIKGRSGTISYKNNNTMAYYVDNDTRTAYLIEDSLSLVSKYIYLVDSLGMNGFAVNALGYYANPDSRRGENWAAIADNFGEKREKIGWVIAYYLAAFLPIGFVYSVIRYWEVRNALAKFTKYWNRFRIFFILSLVIFMICLGFMPRYILVIVGLIIMAGFFVYIMVKKAMMRSKKYVNIVK</sequence>
<dbReference type="SUPFAM" id="SSF51445">
    <property type="entry name" value="(Trans)glycosidases"/>
    <property type="match status" value="1"/>
</dbReference>
<reference evidence="2" key="1">
    <citation type="journal article" date="2014" name="Int. J. Syst. Evol. Microbiol.">
        <title>Complete genome sequence of Corynebacterium casei LMG S-19264T (=DSM 44701T), isolated from a smear-ripened cheese.</title>
        <authorList>
            <consortium name="US DOE Joint Genome Institute (JGI-PGF)"/>
            <person name="Walter F."/>
            <person name="Albersmeier A."/>
            <person name="Kalinowski J."/>
            <person name="Ruckert C."/>
        </authorList>
    </citation>
    <scope>NUCLEOTIDE SEQUENCE</scope>
    <source>
        <strain evidence="2">NBRC 108769</strain>
    </source>
</reference>
<keyword evidence="1" id="KW-0812">Transmembrane</keyword>
<keyword evidence="1" id="KW-1133">Transmembrane helix</keyword>
<organism evidence="2 3">
    <name type="scientific">Portibacter lacus</name>
    <dbReference type="NCBI Taxonomy" id="1099794"/>
    <lineage>
        <taxon>Bacteria</taxon>
        <taxon>Pseudomonadati</taxon>
        <taxon>Bacteroidota</taxon>
        <taxon>Saprospiria</taxon>
        <taxon>Saprospirales</taxon>
        <taxon>Haliscomenobacteraceae</taxon>
        <taxon>Portibacter</taxon>
    </lineage>
</organism>
<protein>
    <submittedName>
        <fullName evidence="2">Uncharacterized protein</fullName>
    </submittedName>
</protein>
<evidence type="ECO:0000256" key="1">
    <source>
        <dbReference type="SAM" id="Phobius"/>
    </source>
</evidence>
<dbReference type="Gene3D" id="3.20.20.80">
    <property type="entry name" value="Glycosidases"/>
    <property type="match status" value="1"/>
</dbReference>
<keyword evidence="1" id="KW-0472">Membrane</keyword>
<comment type="caution">
    <text evidence="2">The sequence shown here is derived from an EMBL/GenBank/DDBJ whole genome shotgun (WGS) entry which is preliminary data.</text>
</comment>
<reference evidence="2" key="2">
    <citation type="submission" date="2023-01" db="EMBL/GenBank/DDBJ databases">
        <title>Draft genome sequence of Portibacter lacus strain NBRC 108769.</title>
        <authorList>
            <person name="Sun Q."/>
            <person name="Mori K."/>
        </authorList>
    </citation>
    <scope>NUCLEOTIDE SEQUENCE</scope>
    <source>
        <strain evidence="2">NBRC 108769</strain>
    </source>
</reference>
<feature type="transmembrane region" description="Helical" evidence="1">
    <location>
        <begin position="462"/>
        <end position="478"/>
    </location>
</feature>
<keyword evidence="3" id="KW-1185">Reference proteome</keyword>
<feature type="transmembrane region" description="Helical" evidence="1">
    <location>
        <begin position="484"/>
        <end position="500"/>
    </location>
</feature>
<proteinExistence type="predicted"/>
<dbReference type="Proteomes" id="UP001156666">
    <property type="component" value="Unassembled WGS sequence"/>
</dbReference>
<evidence type="ECO:0000313" key="3">
    <source>
        <dbReference type="Proteomes" id="UP001156666"/>
    </source>
</evidence>
<name>A0AA37SNE3_9BACT</name>
<dbReference type="AlphaFoldDB" id="A0AA37SNE3"/>
<dbReference type="EMBL" id="BSOH01000007">
    <property type="protein sequence ID" value="GLR16699.1"/>
    <property type="molecule type" value="Genomic_DNA"/>
</dbReference>